<proteinExistence type="predicted"/>
<dbReference type="PROSITE" id="PS51257">
    <property type="entry name" value="PROKAR_LIPOPROTEIN"/>
    <property type="match status" value="1"/>
</dbReference>
<keyword evidence="2" id="KW-1185">Reference proteome</keyword>
<dbReference type="Proteomes" id="UP000192610">
    <property type="component" value="Unassembled WGS sequence"/>
</dbReference>
<evidence type="ECO:0008006" key="3">
    <source>
        <dbReference type="Google" id="ProtNLM"/>
    </source>
</evidence>
<dbReference type="STRING" id="354355.SAMN05660816_05000"/>
<dbReference type="RefSeq" id="WP_081197151.1">
    <property type="nucleotide sequence ID" value="NZ_FOCZ01000010.1"/>
</dbReference>
<evidence type="ECO:0000313" key="2">
    <source>
        <dbReference type="Proteomes" id="UP000192610"/>
    </source>
</evidence>
<dbReference type="SUPFAM" id="SSF48452">
    <property type="entry name" value="TPR-like"/>
    <property type="match status" value="1"/>
</dbReference>
<comment type="caution">
    <text evidence="1">The sequence shown here is derived from an EMBL/GenBank/DDBJ whole genome shotgun (WGS) entry which is preliminary data.</text>
</comment>
<protein>
    <recommendedName>
        <fullName evidence="3">SusD/RagB family nutrient-binding outer membrane lipoprotein</fullName>
    </recommendedName>
</protein>
<name>A0A1V9FC27_9BACT</name>
<evidence type="ECO:0000313" key="1">
    <source>
        <dbReference type="EMBL" id="OQP55945.1"/>
    </source>
</evidence>
<sequence>MNLSIKKSLYIIAAAASTIFVGCKKQLDINNDPNKAPVVTGTAALIYPSAMMSTTGRIGGELNIIGGIWSQYYTQNWTSNQYKTIDAYNIQSTDYQGSYAELYSGALNDYYYALDTAKKAGEWKYYLMGTVMNAFTVATLVDLYDQIPYSEAFQGKANINPKFDDGYTIYQDLLKRIDTALSKDITTERDGDPADNDFIFGGDMDSWVKFANTLKLKFYLRMINAHPEVAEAGIRDLYTNNAAFLDIDAAMKLFTSTPDKQNPFYAYNIYRLNTGTNLKASATFTTWLNANNDPRIVAFYDSTDAVPMHQGDFLSKYSRVTTFNQSPTDPVEFISEAESYFLQAEALERYFGGTGAKALYDKGVTAAFAALGYGDEVAPFIQAGGVYEYPAAGTLPEKIEAIIVQKWAHFAYGCHSLEAFFDKNRTGYPRTSPVYSKEASYVPGQFVFSPNGVTGGKFPKRLVFPDSERSRNKNTPAEVPITKPVWWAIQ</sequence>
<dbReference type="OrthoDB" id="614457at2"/>
<dbReference type="Gene3D" id="1.25.40.390">
    <property type="match status" value="1"/>
</dbReference>
<dbReference type="Pfam" id="PF12771">
    <property type="entry name" value="SusD-like_2"/>
    <property type="match status" value="1"/>
</dbReference>
<dbReference type="EMBL" id="LVXG01000002">
    <property type="protein sequence ID" value="OQP55945.1"/>
    <property type="molecule type" value="Genomic_DNA"/>
</dbReference>
<accession>A0A1V9FC27</accession>
<dbReference type="InterPro" id="IPR041662">
    <property type="entry name" value="SusD-like_2"/>
</dbReference>
<dbReference type="InterPro" id="IPR011990">
    <property type="entry name" value="TPR-like_helical_dom_sf"/>
</dbReference>
<gene>
    <name evidence="1" type="ORF">A4H97_20370</name>
</gene>
<organism evidence="1 2">
    <name type="scientific">Niastella yeongjuensis</name>
    <dbReference type="NCBI Taxonomy" id="354355"/>
    <lineage>
        <taxon>Bacteria</taxon>
        <taxon>Pseudomonadati</taxon>
        <taxon>Bacteroidota</taxon>
        <taxon>Chitinophagia</taxon>
        <taxon>Chitinophagales</taxon>
        <taxon>Chitinophagaceae</taxon>
        <taxon>Niastella</taxon>
    </lineage>
</organism>
<reference evidence="2" key="1">
    <citation type="submission" date="2016-04" db="EMBL/GenBank/DDBJ databases">
        <authorList>
            <person name="Chen L."/>
            <person name="Zhuang W."/>
            <person name="Wang G."/>
        </authorList>
    </citation>
    <scope>NUCLEOTIDE SEQUENCE [LARGE SCALE GENOMIC DNA]</scope>
    <source>
        <strain evidence="2">17621</strain>
    </source>
</reference>
<dbReference type="AlphaFoldDB" id="A0A1V9FC27"/>